<proteinExistence type="predicted"/>
<dbReference type="EMBL" id="CP053069">
    <property type="protein sequence ID" value="QJR09536.1"/>
    <property type="molecule type" value="Genomic_DNA"/>
</dbReference>
<organism evidence="2 3">
    <name type="scientific">Usitatibacter rugosus</name>
    <dbReference type="NCBI Taxonomy" id="2732067"/>
    <lineage>
        <taxon>Bacteria</taxon>
        <taxon>Pseudomonadati</taxon>
        <taxon>Pseudomonadota</taxon>
        <taxon>Betaproteobacteria</taxon>
        <taxon>Nitrosomonadales</taxon>
        <taxon>Usitatibacteraceae</taxon>
        <taxon>Usitatibacter</taxon>
    </lineage>
</organism>
<dbReference type="KEGG" id="uru:DSM104443_00585"/>
<gene>
    <name evidence="2" type="ORF">DSM104443_00585</name>
</gene>
<evidence type="ECO:0000256" key="1">
    <source>
        <dbReference type="SAM" id="SignalP"/>
    </source>
</evidence>
<protein>
    <recommendedName>
        <fullName evidence="4">DUF2059 domain-containing protein</fullName>
    </recommendedName>
</protein>
<accession>A0A6M4GR33</accession>
<name>A0A6M4GR33_9PROT</name>
<dbReference type="AlphaFoldDB" id="A0A6M4GR33"/>
<evidence type="ECO:0000313" key="2">
    <source>
        <dbReference type="EMBL" id="QJR09536.1"/>
    </source>
</evidence>
<evidence type="ECO:0008006" key="4">
    <source>
        <dbReference type="Google" id="ProtNLM"/>
    </source>
</evidence>
<sequence length="277" mass="30230">MIRIFLALLALTLLPSGGAFAQDTRRTDELMKKSGLWKQLEHYDTLILSGLETELGKSGVLVDRNGLKKAATSFSADNLRRDVRLVLDKEMTGADEAEVLIWLSSDIGKRLTGIEEKFGDNADSAATQRQQQAIAEFVKKVPESRLALVKRMTSALDAGNATAKAMGNMTIAIAYGAAMATGGEAEIAAKLRREFDAERPQMALMMERLMIATYAYMYRGVSDADLGRYVDFIESPAGLRYHDASSAALEQALTLASLKFGQELGELAKKAPNTKRT</sequence>
<feature type="chain" id="PRO_5026677800" description="DUF2059 domain-containing protein" evidence="1">
    <location>
        <begin position="22"/>
        <end position="277"/>
    </location>
</feature>
<keyword evidence="3" id="KW-1185">Reference proteome</keyword>
<evidence type="ECO:0000313" key="3">
    <source>
        <dbReference type="Proteomes" id="UP000501534"/>
    </source>
</evidence>
<reference evidence="2 3" key="1">
    <citation type="submission" date="2020-04" db="EMBL/GenBank/DDBJ databases">
        <title>Usitatibacter rugosus gen. nov., sp. nov. and Usitatibacter palustris sp. nov., novel members of Usitatibacteraceae fam. nov. within the order Nitrosomonadales isolated from soil.</title>
        <authorList>
            <person name="Huber K.J."/>
            <person name="Neumann-Schaal M."/>
            <person name="Geppert A."/>
            <person name="Luckner M."/>
            <person name="Wanner G."/>
            <person name="Overmann J."/>
        </authorList>
    </citation>
    <scope>NUCLEOTIDE SEQUENCE [LARGE SCALE GENOMIC DNA]</scope>
    <source>
        <strain evidence="2 3">0125_3</strain>
    </source>
</reference>
<feature type="signal peptide" evidence="1">
    <location>
        <begin position="1"/>
        <end position="21"/>
    </location>
</feature>
<dbReference type="Proteomes" id="UP000501534">
    <property type="component" value="Chromosome"/>
</dbReference>
<dbReference type="RefSeq" id="WP_171089322.1">
    <property type="nucleotide sequence ID" value="NZ_CP053069.1"/>
</dbReference>
<keyword evidence="1" id="KW-0732">Signal</keyword>